<comment type="subcellular location">
    <subcellularLocation>
        <location evidence="2">Cytoplasm</location>
    </subcellularLocation>
    <subcellularLocation>
        <location evidence="1">Nucleus</location>
    </subcellularLocation>
</comment>
<dbReference type="CDD" id="cd22417">
    <property type="entry name" value="KH-I_Vigilin_rpt14"/>
    <property type="match status" value="1"/>
</dbReference>
<dbReference type="CDD" id="cd22413">
    <property type="entry name" value="KH-I_Vigilin_rpt10"/>
    <property type="match status" value="1"/>
</dbReference>
<keyword evidence="13" id="KW-1207">Sterol metabolism</keyword>
<feature type="domain" description="K Homology" evidence="20">
    <location>
        <begin position="663"/>
        <end position="740"/>
    </location>
</feature>
<dbReference type="PANTHER" id="PTHR10627">
    <property type="entry name" value="SCP160"/>
    <property type="match status" value="1"/>
</dbReference>
<accession>A0A7N6FGG2</accession>
<evidence type="ECO:0000256" key="5">
    <source>
        <dbReference type="ARBA" id="ARBA00022548"/>
    </source>
</evidence>
<feature type="domain" description="K Homology" evidence="20">
    <location>
        <begin position="591"/>
        <end position="660"/>
    </location>
</feature>
<keyword evidence="5" id="KW-0153">Cholesterol metabolism</keyword>
<dbReference type="CDD" id="cd22412">
    <property type="entry name" value="KH-I_Vigilin_rpt9"/>
    <property type="match status" value="1"/>
</dbReference>
<dbReference type="CDD" id="cd22406">
    <property type="entry name" value="KH-I_Vigilin_rpt2"/>
    <property type="match status" value="1"/>
</dbReference>
<protein>
    <recommendedName>
        <fullName evidence="17">High density lipoprotein-binding protein</fullName>
    </recommendedName>
</protein>
<feature type="coiled-coil region" evidence="19">
    <location>
        <begin position="568"/>
        <end position="595"/>
    </location>
</feature>
<keyword evidence="12" id="KW-0443">Lipid metabolism</keyword>
<comment type="function">
    <text evidence="16">Appears to play a role in cell sterol metabolism. It may function to protect cells from over-accumulation of cholesterol.</text>
</comment>
<evidence type="ECO:0000256" key="15">
    <source>
        <dbReference type="ARBA" id="ARBA00023242"/>
    </source>
</evidence>
<dbReference type="InterPro" id="IPR036612">
    <property type="entry name" value="KH_dom_type_1_sf"/>
</dbReference>
<dbReference type="GeneTree" id="ENSGT00940000165211"/>
<keyword evidence="9 18" id="KW-0694">RNA-binding</keyword>
<dbReference type="PANTHER" id="PTHR10627:SF67">
    <property type="entry name" value="HIGH DENSITY LIPOPROTEIN-BINDING PROTEIN B"/>
    <property type="match status" value="1"/>
</dbReference>
<sequence>MKFEPPPLLPSNPLCPQVFHVPLEERRYKDNSQFGEGEEAKVCLDIMQRTGAHIELSLAKDQGLSIMVTGKLDSVMKARKEIVARLQTQASATVAIPKEHHRFVIGKNGEKLQELELKTATKIAIPRPDDPSANIRITGTKEGIEKARHEILLISAEQVRHFEMTAPAWLHRFIIGKKGQNIGRITQQLPRVHIEFTDGEERISLEGPTEEVEQAQVQIQEIIKDLMTNTVSSCVLHHPSLSVFFFLLTVNRIKEQYKVSVRIPQDSERSGLVRIEGDPKGVQLARRELIEMVQRMENERTKDLIVEQKFHRTIIGQKGEKIKEVRDKFPEVIINFPDPSQKSDIVQLRGPKNEVEKCAKFLQKIIADLIENSFSLSVPIFKQFHKNIIGKGGANIKKIREETNTKIDLPTENSNSEMIIITGKKTNCEAARERILAIQRELANIKETEVTIPAKLHNSLIGSKGCLVRSIMEDCGGVHIHFPSEGSGSDKVTIRGPAGEVEKAKKQLLQLAEEKQVNNFTAELQAKPEYHKFLIGRGGANIRRVRDRTGARIIFPSPDDTEQELITIVGKEEAVRQAQKELESLVKNLDDVVEDSMVVDFRHHRHFVCRRGQVLRELAEEYGGVTVSFPRTGANSQRVTLKGAKDCVDAAKKRIQEIIEDLVSYRYHRAIMGPKGCRIQYITREHEVQIKFPERDDSAAENGDISPEAEFAPRKCDIITICGRAEKCELAKVALLALVPITEDVEVSYELHRYIIGQKGSGIRKMMEEYEVSRLRGKQLDVIKVTGLVANVERAKQGLLERVKELQAEQEDRALRSFKVTMSVDPKFHPKIIGRKGAVISQIRKDYDVSIQFPDKGEEQQDLIVISGYERNVEEARQAIQQLVSEWQEMVSQDVHLDPRTHARIIGARGKAIRKLMEEFKVDIRFPQPGADEPDKVTVTGLPDTVDNAIDHLLNLEEEYVSSQSWRPQLIQSQNNHSV</sequence>
<dbReference type="InterPro" id="IPR057778">
    <property type="entry name" value="KH_Vigilin_N"/>
</dbReference>
<evidence type="ECO:0000256" key="17">
    <source>
        <dbReference type="ARBA" id="ARBA00077940"/>
    </source>
</evidence>
<feature type="domain" description="K Homology" evidence="20">
    <location>
        <begin position="816"/>
        <end position="885"/>
    </location>
</feature>
<evidence type="ECO:0000256" key="6">
    <source>
        <dbReference type="ARBA" id="ARBA00022553"/>
    </source>
</evidence>
<dbReference type="Ensembl" id="ENSATET00000042594.1">
    <property type="protein sequence ID" value="ENSATEP00000059497.1"/>
    <property type="gene ID" value="ENSATEG00000019877.3"/>
</dbReference>
<evidence type="ECO:0000256" key="9">
    <source>
        <dbReference type="ARBA" id="ARBA00022884"/>
    </source>
</evidence>
<dbReference type="GO" id="GO:0034364">
    <property type="term" value="C:high-density lipoprotein particle"/>
    <property type="evidence" value="ECO:0007669"/>
    <property type="project" value="UniProtKB-KW"/>
</dbReference>
<dbReference type="FunFam" id="3.30.1370.10:FF:000018">
    <property type="entry name" value="vigilin isoform X1"/>
    <property type="match status" value="2"/>
</dbReference>
<dbReference type="Gene3D" id="3.30.1370.10">
    <property type="entry name" value="K Homology domain, type 1"/>
    <property type="match status" value="12"/>
</dbReference>
<evidence type="ECO:0000256" key="13">
    <source>
        <dbReference type="ARBA" id="ARBA00023166"/>
    </source>
</evidence>
<dbReference type="FunFam" id="3.30.1370.10:FF:000033">
    <property type="entry name" value="vigilin isoform X1"/>
    <property type="match status" value="1"/>
</dbReference>
<reference evidence="21" key="3">
    <citation type="submission" date="2025-09" db="UniProtKB">
        <authorList>
            <consortium name="Ensembl"/>
        </authorList>
    </citation>
    <scope>IDENTIFICATION</scope>
</reference>
<dbReference type="CDD" id="cd22418">
    <property type="entry name" value="KH-I_Vigilin_rpt15"/>
    <property type="match status" value="1"/>
</dbReference>
<evidence type="ECO:0000256" key="14">
    <source>
        <dbReference type="ARBA" id="ARBA00023221"/>
    </source>
</evidence>
<feature type="domain" description="K Homology" evidence="20">
    <location>
        <begin position="741"/>
        <end position="804"/>
    </location>
</feature>
<dbReference type="CDD" id="cd22409">
    <property type="entry name" value="KH-I_Vigilin_rpt5"/>
    <property type="match status" value="1"/>
</dbReference>
<organism evidence="21 22">
    <name type="scientific">Anabas testudineus</name>
    <name type="common">Climbing perch</name>
    <name type="synonym">Anthias testudineus</name>
    <dbReference type="NCBI Taxonomy" id="64144"/>
    <lineage>
        <taxon>Eukaryota</taxon>
        <taxon>Metazoa</taxon>
        <taxon>Chordata</taxon>
        <taxon>Craniata</taxon>
        <taxon>Vertebrata</taxon>
        <taxon>Euteleostomi</taxon>
        <taxon>Actinopterygii</taxon>
        <taxon>Neopterygii</taxon>
        <taxon>Teleostei</taxon>
        <taxon>Neoteleostei</taxon>
        <taxon>Acanthomorphata</taxon>
        <taxon>Anabantaria</taxon>
        <taxon>Anabantiformes</taxon>
        <taxon>Anabantoidei</taxon>
        <taxon>Anabantidae</taxon>
        <taxon>Anabas</taxon>
    </lineage>
</organism>
<feature type="domain" description="K Homology" evidence="20">
    <location>
        <begin position="889"/>
        <end position="958"/>
    </location>
</feature>
<evidence type="ECO:0000256" key="7">
    <source>
        <dbReference type="ARBA" id="ARBA00022737"/>
    </source>
</evidence>
<feature type="domain" description="K Homology" evidence="20">
    <location>
        <begin position="518"/>
        <end position="587"/>
    </location>
</feature>
<evidence type="ECO:0000256" key="10">
    <source>
        <dbReference type="ARBA" id="ARBA00022990"/>
    </source>
</evidence>
<keyword evidence="3" id="KW-0813">Transport</keyword>
<dbReference type="CDD" id="cd22410">
    <property type="entry name" value="KH-I_Vigilin_rpt7"/>
    <property type="match status" value="1"/>
</dbReference>
<dbReference type="Proteomes" id="UP000265040">
    <property type="component" value="Chromosome 18"/>
</dbReference>
<evidence type="ECO:0000256" key="12">
    <source>
        <dbReference type="ARBA" id="ARBA00023098"/>
    </source>
</evidence>
<dbReference type="GO" id="GO:0006869">
    <property type="term" value="P:lipid transport"/>
    <property type="evidence" value="ECO:0007669"/>
    <property type="project" value="UniProtKB-KW"/>
</dbReference>
<dbReference type="CDD" id="cd22416">
    <property type="entry name" value="KH-I_Vigilin_rpt13"/>
    <property type="match status" value="1"/>
</dbReference>
<keyword evidence="8" id="KW-0345">HDL</keyword>
<keyword evidence="22" id="KW-1185">Reference proteome</keyword>
<evidence type="ECO:0000259" key="20">
    <source>
        <dbReference type="SMART" id="SM00322"/>
    </source>
</evidence>
<reference evidence="21" key="2">
    <citation type="submission" date="2025-08" db="UniProtKB">
        <authorList>
            <consortium name="Ensembl"/>
        </authorList>
    </citation>
    <scope>IDENTIFICATION</scope>
</reference>
<dbReference type="GO" id="GO:0005634">
    <property type="term" value="C:nucleus"/>
    <property type="evidence" value="ECO:0007669"/>
    <property type="project" value="UniProtKB-SubCell"/>
</dbReference>
<keyword evidence="6" id="KW-0597">Phosphoprotein</keyword>
<proteinExistence type="predicted"/>
<keyword evidence="19" id="KW-0175">Coiled coil</keyword>
<dbReference type="GO" id="GO:0008203">
    <property type="term" value="P:cholesterol metabolic process"/>
    <property type="evidence" value="ECO:0007669"/>
    <property type="project" value="UniProtKB-KW"/>
</dbReference>
<dbReference type="CDD" id="cd22414">
    <property type="entry name" value="KH-I_Vigilin_rpt11"/>
    <property type="match status" value="1"/>
</dbReference>
<evidence type="ECO:0000256" key="18">
    <source>
        <dbReference type="PROSITE-ProRule" id="PRU00117"/>
    </source>
</evidence>
<keyword evidence="11" id="KW-0445">Lipid transport</keyword>
<feature type="domain" description="K Homology" evidence="20">
    <location>
        <begin position="444"/>
        <end position="513"/>
    </location>
</feature>
<evidence type="ECO:0000256" key="3">
    <source>
        <dbReference type="ARBA" id="ARBA00022448"/>
    </source>
</evidence>
<dbReference type="Pfam" id="PF24668">
    <property type="entry name" value="KH_Vigilin"/>
    <property type="match status" value="1"/>
</dbReference>
<dbReference type="SUPFAM" id="SSF54791">
    <property type="entry name" value="Eukaryotic type KH-domain (KH-domain type I)"/>
    <property type="match status" value="10"/>
</dbReference>
<feature type="domain" description="K Homology" evidence="20">
    <location>
        <begin position="88"/>
        <end position="156"/>
    </location>
</feature>
<evidence type="ECO:0000256" key="1">
    <source>
        <dbReference type="ARBA" id="ARBA00004123"/>
    </source>
</evidence>
<keyword evidence="10" id="KW-0007">Acetylation</keyword>
<evidence type="ECO:0000256" key="4">
    <source>
        <dbReference type="ARBA" id="ARBA00022490"/>
    </source>
</evidence>
<feature type="domain" description="K Homology" evidence="20">
    <location>
        <begin position="239"/>
        <end position="294"/>
    </location>
</feature>
<evidence type="ECO:0000313" key="21">
    <source>
        <dbReference type="Ensembl" id="ENSATEP00000059497.1"/>
    </source>
</evidence>
<dbReference type="AlphaFoldDB" id="A0A7N6FGG2"/>
<evidence type="ECO:0000256" key="8">
    <source>
        <dbReference type="ARBA" id="ARBA00022850"/>
    </source>
</evidence>
<evidence type="ECO:0000256" key="19">
    <source>
        <dbReference type="SAM" id="Coils"/>
    </source>
</evidence>
<dbReference type="InterPro" id="IPR004088">
    <property type="entry name" value="KH_dom_type_1"/>
</dbReference>
<evidence type="ECO:0000313" key="22">
    <source>
        <dbReference type="Proteomes" id="UP000265040"/>
    </source>
</evidence>
<feature type="domain" description="K Homology" evidence="20">
    <location>
        <begin position="298"/>
        <end position="367"/>
    </location>
</feature>
<reference evidence="21" key="1">
    <citation type="submission" date="2021-04" db="EMBL/GenBank/DDBJ databases">
        <authorList>
            <consortium name="Wellcome Sanger Institute Data Sharing"/>
        </authorList>
    </citation>
    <scope>NUCLEOTIDE SEQUENCE [LARGE SCALE GENOMIC DNA]</scope>
</reference>
<name>A0A7N6FGG2_ANATE</name>
<feature type="domain" description="K Homology" evidence="20">
    <location>
        <begin position="158"/>
        <end position="224"/>
    </location>
</feature>
<dbReference type="PROSITE" id="PS50084">
    <property type="entry name" value="KH_TYPE_1"/>
    <property type="match status" value="11"/>
</dbReference>
<dbReference type="FunFam" id="3.30.1370.10:FF:000046">
    <property type="entry name" value="High density lipoprotein binding protein"/>
    <property type="match status" value="1"/>
</dbReference>
<dbReference type="GO" id="GO:0003729">
    <property type="term" value="F:mRNA binding"/>
    <property type="evidence" value="ECO:0007669"/>
    <property type="project" value="TreeGrafter"/>
</dbReference>
<feature type="domain" description="K Homology" evidence="20">
    <location>
        <begin position="372"/>
        <end position="440"/>
    </location>
</feature>
<evidence type="ECO:0000256" key="16">
    <source>
        <dbReference type="ARBA" id="ARBA00055815"/>
    </source>
</evidence>
<keyword evidence="7" id="KW-0677">Repeat</keyword>
<keyword evidence="4" id="KW-0963">Cytoplasm</keyword>
<evidence type="ECO:0000256" key="11">
    <source>
        <dbReference type="ARBA" id="ARBA00023055"/>
    </source>
</evidence>
<evidence type="ECO:0000256" key="2">
    <source>
        <dbReference type="ARBA" id="ARBA00004496"/>
    </source>
</evidence>
<dbReference type="Pfam" id="PF00013">
    <property type="entry name" value="KH_1"/>
    <property type="match status" value="11"/>
</dbReference>
<dbReference type="SMART" id="SM00322">
    <property type="entry name" value="KH"/>
    <property type="match status" value="12"/>
</dbReference>
<dbReference type="CDD" id="cd22411">
    <property type="entry name" value="KH-I_Vigilin_rpt8"/>
    <property type="match status" value="1"/>
</dbReference>
<keyword evidence="14" id="KW-0753">Steroid metabolism</keyword>
<dbReference type="InterPro" id="IPR004087">
    <property type="entry name" value="KH_dom"/>
</dbReference>
<keyword evidence="15" id="KW-0539">Nucleus</keyword>
<dbReference type="CDD" id="cd22405">
    <property type="entry name" value="KH-I_Vigilin_rpt1"/>
    <property type="match status" value="1"/>
</dbReference>